<dbReference type="Proteomes" id="UP001527866">
    <property type="component" value="Unassembled WGS sequence"/>
</dbReference>
<reference evidence="2 3" key="1">
    <citation type="submission" date="2023-01" db="EMBL/GenBank/DDBJ databases">
        <title>Draft genome sequence of Nocardiopsis sp. RSe5-2 isolated from halophytes.</title>
        <authorList>
            <person name="Duangmal K."/>
            <person name="Chantavorakit T."/>
        </authorList>
    </citation>
    <scope>NUCLEOTIDE SEQUENCE [LARGE SCALE GENOMIC DNA]</scope>
    <source>
        <strain evidence="2 3">RSe5-2</strain>
    </source>
</reference>
<dbReference type="Gene3D" id="2.60.120.10">
    <property type="entry name" value="Jelly Rolls"/>
    <property type="match status" value="1"/>
</dbReference>
<dbReference type="InterPro" id="IPR000888">
    <property type="entry name" value="RmlC-like"/>
</dbReference>
<dbReference type="SUPFAM" id="SSF51182">
    <property type="entry name" value="RmlC-like cupins"/>
    <property type="match status" value="1"/>
</dbReference>
<dbReference type="EMBL" id="JAQFWQ010000072">
    <property type="protein sequence ID" value="MDA2813261.1"/>
    <property type="molecule type" value="Genomic_DNA"/>
</dbReference>
<comment type="caution">
    <text evidence="2">The sequence shown here is derived from an EMBL/GenBank/DDBJ whole genome shotgun (WGS) entry which is preliminary data.</text>
</comment>
<dbReference type="PANTHER" id="PTHR21047">
    <property type="entry name" value="DTDP-6-DEOXY-D-GLUCOSE-3,5 EPIMERASE"/>
    <property type="match status" value="1"/>
</dbReference>
<organism evidence="2 3">
    <name type="scientific">Nocardiopsis endophytica</name>
    <dbReference type="NCBI Taxonomy" id="3018445"/>
    <lineage>
        <taxon>Bacteria</taxon>
        <taxon>Bacillati</taxon>
        <taxon>Actinomycetota</taxon>
        <taxon>Actinomycetes</taxon>
        <taxon>Streptosporangiales</taxon>
        <taxon>Nocardiopsidaceae</taxon>
        <taxon>Nocardiopsis</taxon>
    </lineage>
</organism>
<comment type="similarity">
    <text evidence="1">Belongs to the dTDP-4-dehydrorhamnose 3,5-epimerase family.</text>
</comment>
<dbReference type="CDD" id="cd00438">
    <property type="entry name" value="cupin_RmlC"/>
    <property type="match status" value="1"/>
</dbReference>
<protein>
    <submittedName>
        <fullName evidence="2">dTDP-4-dehydrorhamnose 3,5-epimerase family protein</fullName>
    </submittedName>
</protein>
<dbReference type="InterPro" id="IPR014710">
    <property type="entry name" value="RmlC-like_jellyroll"/>
</dbReference>
<gene>
    <name evidence="2" type="ORF">O4J56_21630</name>
</gene>
<dbReference type="Pfam" id="PF00908">
    <property type="entry name" value="dTDP_sugar_isom"/>
    <property type="match status" value="1"/>
</dbReference>
<name>A0ABT4U959_9ACTN</name>
<evidence type="ECO:0000256" key="1">
    <source>
        <dbReference type="ARBA" id="ARBA00010154"/>
    </source>
</evidence>
<evidence type="ECO:0000313" key="2">
    <source>
        <dbReference type="EMBL" id="MDA2813261.1"/>
    </source>
</evidence>
<dbReference type="RefSeq" id="WP_270688159.1">
    <property type="nucleotide sequence ID" value="NZ_JAQFWQ010000072.1"/>
</dbReference>
<evidence type="ECO:0000313" key="3">
    <source>
        <dbReference type="Proteomes" id="UP001527866"/>
    </source>
</evidence>
<sequence length="205" mass="22294">MQVRRLAIEGAFVFTPHVYTDTRGSFVSPFQESAFARATGHRLFPVAQTSYSLSRRGVVRGLHYTATPPGMAKFVHCPQGRALDFIVDLRLGSPTFGRWESVVLDPYDARAAYLPVGVGHLFAALQDDTAMSYTLSREYVAENERAIAPTDPELRLPLPGGVAPVLSERDRAAPTLAEAADAGLLPDYGRCRELDDELRSAAGTG</sequence>
<dbReference type="PANTHER" id="PTHR21047:SF2">
    <property type="entry name" value="THYMIDINE DIPHOSPHO-4-KETO-RHAMNOSE 3,5-EPIMERASE"/>
    <property type="match status" value="1"/>
</dbReference>
<dbReference type="InterPro" id="IPR011051">
    <property type="entry name" value="RmlC_Cupin_sf"/>
</dbReference>
<proteinExistence type="inferred from homology"/>
<accession>A0ABT4U959</accession>
<keyword evidence="3" id="KW-1185">Reference proteome</keyword>